<dbReference type="EMBL" id="CP120682">
    <property type="protein sequence ID" value="WKN40091.1"/>
    <property type="molecule type" value="Genomic_DNA"/>
</dbReference>
<accession>A0AA49JK40</accession>
<sequence length="70" mass="7567">MTYARILILLLIVVMKVFSGINNQGKTTSSSAGGKQLQYTAPITSPSHTEALIDTLYLAKTSDTHPSDKK</sequence>
<gene>
    <name evidence="1" type="ORF">K4G66_15460</name>
</gene>
<protein>
    <submittedName>
        <fullName evidence="1">Uncharacterized protein</fullName>
    </submittedName>
</protein>
<organism evidence="1">
    <name type="scientific">Roseihalotalea indica</name>
    <dbReference type="NCBI Taxonomy" id="2867963"/>
    <lineage>
        <taxon>Bacteria</taxon>
        <taxon>Pseudomonadati</taxon>
        <taxon>Bacteroidota</taxon>
        <taxon>Cytophagia</taxon>
        <taxon>Cytophagales</taxon>
        <taxon>Catalimonadaceae</taxon>
        <taxon>Roseihalotalea</taxon>
    </lineage>
</organism>
<dbReference type="AlphaFoldDB" id="A0AA49JK40"/>
<name>A0AA49JK40_9BACT</name>
<evidence type="ECO:0000313" key="1">
    <source>
        <dbReference type="EMBL" id="WKN40091.1"/>
    </source>
</evidence>
<proteinExistence type="predicted"/>
<reference evidence="1" key="2">
    <citation type="journal article" date="2024" name="Antonie Van Leeuwenhoek">
        <title>Roseihalotalea indica gen. nov., sp. nov., a halophilic Bacteroidetes from mesopelagic Southwest Indian Ocean with higher carbohydrate metabolic potential.</title>
        <authorList>
            <person name="Chen B."/>
            <person name="Zhang M."/>
            <person name="Lin D."/>
            <person name="Ye J."/>
            <person name="Tang K."/>
        </authorList>
    </citation>
    <scope>NUCLEOTIDE SEQUENCE</scope>
    <source>
        <strain evidence="1">TK19036</strain>
    </source>
</reference>
<reference evidence="1" key="1">
    <citation type="journal article" date="2023" name="Comput. Struct. Biotechnol. J.">
        <title>Discovery of a novel marine Bacteroidetes with a rich repertoire of carbohydrate-active enzymes.</title>
        <authorList>
            <person name="Chen B."/>
            <person name="Liu G."/>
            <person name="Chen Q."/>
            <person name="Wang H."/>
            <person name="Liu L."/>
            <person name="Tang K."/>
        </authorList>
    </citation>
    <scope>NUCLEOTIDE SEQUENCE</scope>
    <source>
        <strain evidence="1">TK19036</strain>
    </source>
</reference>